<evidence type="ECO:0000313" key="4">
    <source>
        <dbReference type="Proteomes" id="UP000466906"/>
    </source>
</evidence>
<dbReference type="GO" id="GO:0016787">
    <property type="term" value="F:hydrolase activity"/>
    <property type="evidence" value="ECO:0007669"/>
    <property type="project" value="InterPro"/>
</dbReference>
<dbReference type="SUPFAM" id="SSF52540">
    <property type="entry name" value="P-loop containing nucleoside triphosphate hydrolases"/>
    <property type="match status" value="1"/>
</dbReference>
<reference evidence="3 4" key="1">
    <citation type="journal article" date="2019" name="Emerg. Microbes Infect.">
        <title>Comprehensive subspecies identification of 175 nontuberculous mycobacteria species based on 7547 genomic profiles.</title>
        <authorList>
            <person name="Matsumoto Y."/>
            <person name="Kinjo T."/>
            <person name="Motooka D."/>
            <person name="Nabeya D."/>
            <person name="Jung N."/>
            <person name="Uechi K."/>
            <person name="Horii T."/>
            <person name="Iida T."/>
            <person name="Fujita J."/>
            <person name="Nakamura S."/>
        </authorList>
    </citation>
    <scope>NUCLEOTIDE SEQUENCE [LARGE SCALE GENOMIC DNA]</scope>
    <source>
        <strain evidence="3 4">JCM 12272</strain>
    </source>
</reference>
<evidence type="ECO:0000259" key="2">
    <source>
        <dbReference type="PROSITE" id="PS51194"/>
    </source>
</evidence>
<dbReference type="InterPro" id="IPR050742">
    <property type="entry name" value="Helicase_Restrict-Modif_Enz"/>
</dbReference>
<keyword evidence="4" id="KW-1185">Reference proteome</keyword>
<evidence type="ECO:0008006" key="5">
    <source>
        <dbReference type="Google" id="ProtNLM"/>
    </source>
</evidence>
<evidence type="ECO:0000259" key="1">
    <source>
        <dbReference type="PROSITE" id="PS51192"/>
    </source>
</evidence>
<feature type="domain" description="Helicase C-terminal" evidence="2">
    <location>
        <begin position="1420"/>
        <end position="1565"/>
    </location>
</feature>
<dbReference type="PANTHER" id="PTHR47396:SF1">
    <property type="entry name" value="ATP-DEPENDENT HELICASE IRC3-RELATED"/>
    <property type="match status" value="1"/>
</dbReference>
<dbReference type="NCBIfam" id="NF047352">
    <property type="entry name" value="P_loop_sacsin"/>
    <property type="match status" value="1"/>
</dbReference>
<accession>A0A6N4UV77</accession>
<gene>
    <name evidence="3" type="ORF">MALV_25660</name>
</gene>
<dbReference type="Gene3D" id="3.40.50.300">
    <property type="entry name" value="P-loop containing nucleotide triphosphate hydrolases"/>
    <property type="match status" value="2"/>
</dbReference>
<dbReference type="Proteomes" id="UP000466906">
    <property type="component" value="Chromosome"/>
</dbReference>
<dbReference type="InterPro" id="IPR027417">
    <property type="entry name" value="P-loop_NTPase"/>
</dbReference>
<dbReference type="SUPFAM" id="SSF55874">
    <property type="entry name" value="ATPase domain of HSP90 chaperone/DNA topoisomerase II/histidine kinase"/>
    <property type="match status" value="1"/>
</dbReference>
<dbReference type="InterPro" id="IPR036890">
    <property type="entry name" value="HATPase_C_sf"/>
</dbReference>
<dbReference type="SMART" id="SM00490">
    <property type="entry name" value="HELICc"/>
    <property type="match status" value="1"/>
</dbReference>
<dbReference type="InterPro" id="IPR006935">
    <property type="entry name" value="Helicase/UvrB_N"/>
</dbReference>
<dbReference type="RefSeq" id="WP_407666176.1">
    <property type="nucleotide sequence ID" value="NZ_AP022565.1"/>
</dbReference>
<feature type="domain" description="Helicase ATP-binding" evidence="1">
    <location>
        <begin position="1166"/>
        <end position="1349"/>
    </location>
</feature>
<dbReference type="InterPro" id="IPR001650">
    <property type="entry name" value="Helicase_C-like"/>
</dbReference>
<evidence type="ECO:0000313" key="3">
    <source>
        <dbReference type="EMBL" id="BBX27441.1"/>
    </source>
</evidence>
<organism evidence="3 4">
    <name type="scientific">Mycolicibacterium alvei</name>
    <dbReference type="NCBI Taxonomy" id="67081"/>
    <lineage>
        <taxon>Bacteria</taxon>
        <taxon>Bacillati</taxon>
        <taxon>Actinomycetota</taxon>
        <taxon>Actinomycetes</taxon>
        <taxon>Mycobacteriales</taxon>
        <taxon>Mycobacteriaceae</taxon>
        <taxon>Mycolicibacterium</taxon>
    </lineage>
</organism>
<dbReference type="GO" id="GO:0005524">
    <property type="term" value="F:ATP binding"/>
    <property type="evidence" value="ECO:0007669"/>
    <property type="project" value="InterPro"/>
</dbReference>
<name>A0A6N4UV77_9MYCO</name>
<protein>
    <recommendedName>
        <fullName evidence="5">Helicase</fullName>
    </recommendedName>
</protein>
<dbReference type="SMART" id="SM00487">
    <property type="entry name" value="DEXDc"/>
    <property type="match status" value="1"/>
</dbReference>
<dbReference type="GO" id="GO:0005829">
    <property type="term" value="C:cytosol"/>
    <property type="evidence" value="ECO:0007669"/>
    <property type="project" value="TreeGrafter"/>
</dbReference>
<dbReference type="EMBL" id="AP022565">
    <property type="protein sequence ID" value="BBX27441.1"/>
    <property type="molecule type" value="Genomic_DNA"/>
</dbReference>
<dbReference type="PROSITE" id="PS51194">
    <property type="entry name" value="HELICASE_CTER"/>
    <property type="match status" value="1"/>
</dbReference>
<dbReference type="PROSITE" id="PS51192">
    <property type="entry name" value="HELICASE_ATP_BIND_1"/>
    <property type="match status" value="1"/>
</dbReference>
<dbReference type="PANTHER" id="PTHR47396">
    <property type="entry name" value="TYPE I RESTRICTION ENZYME ECOKI R PROTEIN"/>
    <property type="match status" value="1"/>
</dbReference>
<sequence length="1570" mass="173751">MVAMGWSDPDRGLERLVNEFRERCIRVYKEDPNRVEEDAGKERGIAEGGYGRKQIQELVQNSADALKGAPGRIQVTLTSDALYVANEGHPFEDSGVRALLYTHLSNKTGTEIGRFGLGFKSISGISDSPQIFSRSVSFEFSRHQAAEKLSDELGRHHEPADVPALRLAWSLNPMSEFRADAVLADLAEWATTVVKVPLKNGAAAQLSAEINEFDESFNLFAPHVRILDLVDRVGGRERHFKAAKSGNRVILTTEDGDRDWLVVSTEHKPSAKALESAGHAARRDSVTVSWALPLTGAVGVGQLSAFFPVKSDLTLSGRVNAPWKLSDDRINVIECEFNYEILTQVVPKLVVAARKDLIADRAFGRYIDVLPARGKESRSWADTVLNEPVFRALRESRCLPDLDGQLRAPSALQRIPNDVVELAGRWLTVTGNRGAWVHPDCTSRTDRRSKVDRLLQEDDREKSPGRVLHWLQSVVADPKPEQSAAAIELAAELVRTGGNTEKDVRDARIVLLENGSLAQPVRGRCFLRTNPGQNGTSFVNETVAGRPAIADALKYLGITAYEDGGEMLQLLTELRHTGKVDWDELWIAMRGSGVQQVHEAFDGVLDGKATKVIQVRNGHGRWVLAEGLYFAGECLKPLKEDGAYLVDGDYHAADHEILFLLGVRSRPTRSAAASNEKWVARYQSTVRERLGDELGLGLQARQGIEIDGINAVLGPLECLPDLSVTNKVALSAAVINDVDVPRVRVTHPNVPKTARYVAPELWWVRQHGLLQTTLGAVPVADAFVAEVQGVAEGLIPCVSQIVISSDAERVLGLKREMGDLDPSGFNSLVQVHVKRDDTLRVGQTYAWWCWTHKEVEPPDRVWVRRDGQWAEEDRKSVAVVHGKKSYDELDEFGIPCILVDSIDDVHTLSEWWGCLEGRALPVTYSYETSAEPERLTEVFPVLDTLPGADELEGLVLQKCLSISKVAAVPGQPAVQVACTSGREANRILVTGTTDREILKQALECLLHDNSDRRVDLLLQDMEQRRNSELVRAIRNASTDAERLLMFAGEERLRTLVPKDALTYLVNDGLLEPHGLDLAKLCVTMLGVRALERACRVGASGLPVPAPSTWAGSFNTRAWVKRLGFGEEWAGQKARQRNKPTEYIDGPTQLDELHDYQQVVSQRLADLLRGVGPRRGIVSLPTGAGKTRVAVQTVIQSIRDGSLDGLAYGTSFSGPILWLADGEELCEQAIDAWSYLWRALGRQDTQLILSRFWSNYDMEEELAGVQVVVATWQKIKAAAVDNADYAWLAEAPIVIIDEAHGAYTPSYTTILEWLGRGTRQRDKPLIGLTATPFRGRRDSAETERLLARFDDNRLDEGVFGDELPQVRLQRDRVLARASLEIIGGVSIDLSDYELQDFKSKGWLSKSAEIRIGRDEDRTRTIVDSILSKPESWQIVVFAASVENAQTLATLLTLHGRPAASIDQDTSPEDRRVAIERFKSGDLKVLTNYAVLSQGFDAPKTDAVYITRPTSSEVRYLQMVGRGLRGPKNGGTEEVLIVNMLDNIVEFGDSIEYHKVKDIFESEREEEPADVG</sequence>
<dbReference type="Pfam" id="PF04851">
    <property type="entry name" value="ResIII"/>
    <property type="match status" value="1"/>
</dbReference>
<dbReference type="KEGG" id="malv:MALV_25660"/>
<dbReference type="GO" id="GO:0003677">
    <property type="term" value="F:DNA binding"/>
    <property type="evidence" value="ECO:0007669"/>
    <property type="project" value="InterPro"/>
</dbReference>
<proteinExistence type="predicted"/>
<dbReference type="InterPro" id="IPR014001">
    <property type="entry name" value="Helicase_ATP-bd"/>
</dbReference>
<dbReference type="Pfam" id="PF00271">
    <property type="entry name" value="Helicase_C"/>
    <property type="match status" value="1"/>
</dbReference>